<protein>
    <submittedName>
        <fullName evidence="2">Uncharacterized protein</fullName>
    </submittedName>
</protein>
<feature type="region of interest" description="Disordered" evidence="1">
    <location>
        <begin position="193"/>
        <end position="219"/>
    </location>
</feature>
<dbReference type="Gene3D" id="3.90.660.10">
    <property type="match status" value="1"/>
</dbReference>
<accession>A0AAD8VNL8</accession>
<sequence>MVNDTLKLRNFYSDFDGVVSSVYKENGGLYDEEYVQKKMDRGDEVEELGGKLAAKMDPSGRDDISILAMQRIFNHQPNGPATPVDMALDYYRYDYEFAEPPRATSLQNTEPTATFADFGEDAHFVADQRGFETLVYHIAGQYLSTDNAGNIVDPRLKLNKVVREISYNRRSRRGGDHGGQLDLQRRFRDCVHESGSPAERSHTVQASAARMEDHRHLQV</sequence>
<name>A0AAD8VNL8_LOLMU</name>
<dbReference type="EMBL" id="JAUUTY010000007">
    <property type="protein sequence ID" value="KAK1611345.1"/>
    <property type="molecule type" value="Genomic_DNA"/>
</dbReference>
<evidence type="ECO:0000256" key="1">
    <source>
        <dbReference type="SAM" id="MobiDB-lite"/>
    </source>
</evidence>
<reference evidence="2" key="1">
    <citation type="submission" date="2023-07" db="EMBL/GenBank/DDBJ databases">
        <title>A chromosome-level genome assembly of Lolium multiflorum.</title>
        <authorList>
            <person name="Chen Y."/>
            <person name="Copetti D."/>
            <person name="Kolliker R."/>
            <person name="Studer B."/>
        </authorList>
    </citation>
    <scope>NUCLEOTIDE SEQUENCE</scope>
    <source>
        <strain evidence="2">02402/16</strain>
        <tissue evidence="2">Leaf</tissue>
    </source>
</reference>
<evidence type="ECO:0000313" key="2">
    <source>
        <dbReference type="EMBL" id="KAK1611345.1"/>
    </source>
</evidence>
<comment type="caution">
    <text evidence="2">The sequence shown here is derived from an EMBL/GenBank/DDBJ whole genome shotgun (WGS) entry which is preliminary data.</text>
</comment>
<organism evidence="2 3">
    <name type="scientific">Lolium multiflorum</name>
    <name type="common">Italian ryegrass</name>
    <name type="synonym">Lolium perenne subsp. multiflorum</name>
    <dbReference type="NCBI Taxonomy" id="4521"/>
    <lineage>
        <taxon>Eukaryota</taxon>
        <taxon>Viridiplantae</taxon>
        <taxon>Streptophyta</taxon>
        <taxon>Embryophyta</taxon>
        <taxon>Tracheophyta</taxon>
        <taxon>Spermatophyta</taxon>
        <taxon>Magnoliopsida</taxon>
        <taxon>Liliopsida</taxon>
        <taxon>Poales</taxon>
        <taxon>Poaceae</taxon>
        <taxon>BOP clade</taxon>
        <taxon>Pooideae</taxon>
        <taxon>Poodae</taxon>
        <taxon>Poeae</taxon>
        <taxon>Poeae Chloroplast Group 2 (Poeae type)</taxon>
        <taxon>Loliodinae</taxon>
        <taxon>Loliinae</taxon>
        <taxon>Lolium</taxon>
    </lineage>
</organism>
<keyword evidence="3" id="KW-1185">Reference proteome</keyword>
<dbReference type="Proteomes" id="UP001231189">
    <property type="component" value="Unassembled WGS sequence"/>
</dbReference>
<dbReference type="AlphaFoldDB" id="A0AAD8VNL8"/>
<feature type="compositionally biased region" description="Basic and acidic residues" evidence="1">
    <location>
        <begin position="210"/>
        <end position="219"/>
    </location>
</feature>
<dbReference type="Gene3D" id="3.50.50.60">
    <property type="entry name" value="FAD/NAD(P)-binding domain"/>
    <property type="match status" value="1"/>
</dbReference>
<evidence type="ECO:0000313" key="3">
    <source>
        <dbReference type="Proteomes" id="UP001231189"/>
    </source>
</evidence>
<gene>
    <name evidence="2" type="ORF">QYE76_035018</name>
</gene>
<proteinExistence type="predicted"/>
<dbReference type="FunFam" id="3.90.660.10:FF:000089">
    <property type="match status" value="1"/>
</dbReference>
<dbReference type="InterPro" id="IPR036188">
    <property type="entry name" value="FAD/NAD-bd_sf"/>
</dbReference>